<dbReference type="AlphaFoldDB" id="A0A3B1CSY7"/>
<gene>
    <name evidence="2" type="ORF">MNBD_IGNAVI01-1750</name>
</gene>
<protein>
    <submittedName>
        <fullName evidence="2">NADH-dependent dehydrogenase</fullName>
    </submittedName>
</protein>
<evidence type="ECO:0000313" key="2">
    <source>
        <dbReference type="EMBL" id="VAX29611.1"/>
    </source>
</evidence>
<sequence length="245" mass="28058">MERPKAIPSVPNYLNWNQWIGPAPYRPYHPDYHPFKWRGWWDFGTGALGDMGAHILDQPFWALDLDFPDTVIATSTPYSNETYPQASIITWTFPEKDGRDPVKIVWYDGGLLPPRPVELEPGRKMGACIYYGSDGMLMHNTYGDSPRLIPETAMKEYDLPEKTIPRSPGIYEEWIEAIKNGGKSTTDFSYSAKLTEMMLLGNIAVRMKEKNTILEYDGEKGEFTNMDEANQYLDTKHSKGFEVEL</sequence>
<dbReference type="PANTHER" id="PTHR43818:SF10">
    <property type="entry name" value="NADH-DEPENDENT DEHYDROGENASE-RELATED"/>
    <property type="match status" value="1"/>
</dbReference>
<dbReference type="PANTHER" id="PTHR43818">
    <property type="entry name" value="BCDNA.GH03377"/>
    <property type="match status" value="1"/>
</dbReference>
<organism evidence="2">
    <name type="scientific">hydrothermal vent metagenome</name>
    <dbReference type="NCBI Taxonomy" id="652676"/>
    <lineage>
        <taxon>unclassified sequences</taxon>
        <taxon>metagenomes</taxon>
        <taxon>ecological metagenomes</taxon>
    </lineage>
</organism>
<dbReference type="Pfam" id="PF19051">
    <property type="entry name" value="GFO_IDH_MocA_C2"/>
    <property type="match status" value="1"/>
</dbReference>
<evidence type="ECO:0000259" key="1">
    <source>
        <dbReference type="Pfam" id="PF19051"/>
    </source>
</evidence>
<dbReference type="InterPro" id="IPR043906">
    <property type="entry name" value="Gfo/Idh/MocA_OxRdtase_bact_C"/>
</dbReference>
<proteinExistence type="predicted"/>
<name>A0A3B1CSY7_9ZZZZ</name>
<feature type="domain" description="Gfo/Idh/MocA-like oxidoreductase bacterial type C-terminal" evidence="1">
    <location>
        <begin position="9"/>
        <end position="237"/>
    </location>
</feature>
<dbReference type="InterPro" id="IPR050463">
    <property type="entry name" value="Gfo/Idh/MocA_oxidrdct_glycsds"/>
</dbReference>
<accession>A0A3B1CSY7</accession>
<dbReference type="SUPFAM" id="SSF55347">
    <property type="entry name" value="Glyceraldehyde-3-phosphate dehydrogenase-like, C-terminal domain"/>
    <property type="match status" value="1"/>
</dbReference>
<reference evidence="2" key="1">
    <citation type="submission" date="2018-06" db="EMBL/GenBank/DDBJ databases">
        <authorList>
            <person name="Zhirakovskaya E."/>
        </authorList>
    </citation>
    <scope>NUCLEOTIDE SEQUENCE</scope>
</reference>
<dbReference type="Gene3D" id="3.30.360.10">
    <property type="entry name" value="Dihydrodipicolinate Reductase, domain 2"/>
    <property type="match status" value="1"/>
</dbReference>
<dbReference type="EMBL" id="UOGD01000457">
    <property type="protein sequence ID" value="VAX29611.1"/>
    <property type="molecule type" value="Genomic_DNA"/>
</dbReference>